<organism evidence="3 4">
    <name type="scientific">Pendulispora albinea</name>
    <dbReference type="NCBI Taxonomy" id="2741071"/>
    <lineage>
        <taxon>Bacteria</taxon>
        <taxon>Pseudomonadati</taxon>
        <taxon>Myxococcota</taxon>
        <taxon>Myxococcia</taxon>
        <taxon>Myxococcales</taxon>
        <taxon>Sorangiineae</taxon>
        <taxon>Pendulisporaceae</taxon>
        <taxon>Pendulispora</taxon>
    </lineage>
</organism>
<gene>
    <name evidence="3" type="ORF">LZC94_39535</name>
</gene>
<feature type="compositionally biased region" description="Basic and acidic residues" evidence="1">
    <location>
        <begin position="56"/>
        <end position="67"/>
    </location>
</feature>
<protein>
    <recommendedName>
        <fullName evidence="5">Glucodextranase-like C-terminal domain-containing protein</fullName>
    </recommendedName>
</protein>
<accession>A0ABZ2LSL8</accession>
<sequence length="275" mass="28622">MTRSASHRRGLHRYTLRASVLVGIAVAAGCSFLVDVDTLTGGGGGGGAGDAMGPPKDGDSSDSDRSSDSGSAGPVFVNISTAMPVNAVNFDIDAPVGAQADDLLIAVIYVDKAESKITFPAGWQVQDYFPLCGSAAVWAYRVILPTDERVYHFAATVASSLEALVLVAYRGVHKLAPLDGVAQRTSFGMTRIYTSPGIESRAPNEMLVMLAINDGGENATWVTPDGMIARNNFGIISVFDEMRPTAGPTGPRSAIAPSGTYCGAADLLLLRPPTG</sequence>
<feature type="region of interest" description="Disordered" evidence="1">
    <location>
        <begin position="44"/>
        <end position="71"/>
    </location>
</feature>
<evidence type="ECO:0000313" key="3">
    <source>
        <dbReference type="EMBL" id="WXB13913.1"/>
    </source>
</evidence>
<evidence type="ECO:0000256" key="2">
    <source>
        <dbReference type="SAM" id="Phobius"/>
    </source>
</evidence>
<reference evidence="3 4" key="1">
    <citation type="submission" date="2021-12" db="EMBL/GenBank/DDBJ databases">
        <title>Discovery of the Pendulisporaceae a myxobacterial family with distinct sporulation behavior and unique specialized metabolism.</title>
        <authorList>
            <person name="Garcia R."/>
            <person name="Popoff A."/>
            <person name="Bader C.D."/>
            <person name="Loehr J."/>
            <person name="Walesch S."/>
            <person name="Walt C."/>
            <person name="Boldt J."/>
            <person name="Bunk B."/>
            <person name="Haeckl F.J.F.P.J."/>
            <person name="Gunesch A.P."/>
            <person name="Birkelbach J."/>
            <person name="Nuebel U."/>
            <person name="Pietschmann T."/>
            <person name="Bach T."/>
            <person name="Mueller R."/>
        </authorList>
    </citation>
    <scope>NUCLEOTIDE SEQUENCE [LARGE SCALE GENOMIC DNA]</scope>
    <source>
        <strain evidence="3 4">MSr11954</strain>
    </source>
</reference>
<keyword evidence="4" id="KW-1185">Reference proteome</keyword>
<name>A0ABZ2LSL8_9BACT</name>
<proteinExistence type="predicted"/>
<keyword evidence="2" id="KW-0472">Membrane</keyword>
<keyword evidence="2" id="KW-0812">Transmembrane</keyword>
<feature type="transmembrane region" description="Helical" evidence="2">
    <location>
        <begin position="14"/>
        <end position="34"/>
    </location>
</feature>
<evidence type="ECO:0000256" key="1">
    <source>
        <dbReference type="SAM" id="MobiDB-lite"/>
    </source>
</evidence>
<dbReference type="Proteomes" id="UP001370348">
    <property type="component" value="Chromosome"/>
</dbReference>
<evidence type="ECO:0008006" key="5">
    <source>
        <dbReference type="Google" id="ProtNLM"/>
    </source>
</evidence>
<keyword evidence="2" id="KW-1133">Transmembrane helix</keyword>
<dbReference type="PROSITE" id="PS51257">
    <property type="entry name" value="PROKAR_LIPOPROTEIN"/>
    <property type="match status" value="1"/>
</dbReference>
<dbReference type="EMBL" id="CP089984">
    <property type="protein sequence ID" value="WXB13913.1"/>
    <property type="molecule type" value="Genomic_DNA"/>
</dbReference>
<evidence type="ECO:0000313" key="4">
    <source>
        <dbReference type="Proteomes" id="UP001370348"/>
    </source>
</evidence>
<dbReference type="RefSeq" id="WP_394823532.1">
    <property type="nucleotide sequence ID" value="NZ_CP089984.1"/>
</dbReference>